<gene>
    <name evidence="1" type="ORF">LEP1GSC123_4650</name>
</gene>
<dbReference type="BioCyc" id="LBOR1193007:G11KN-78-MONOMER"/>
<reference evidence="1 2" key="1">
    <citation type="submission" date="2013-01" db="EMBL/GenBank/DDBJ databases">
        <authorList>
            <person name="Harkins D.M."/>
            <person name="Durkin A.S."/>
            <person name="Brinkac L.M."/>
            <person name="Haft D.H."/>
            <person name="Selengut J.D."/>
            <person name="Sanka R."/>
            <person name="DePew J."/>
            <person name="Purushe J."/>
            <person name="Picardeau M."/>
            <person name="Werts C."/>
            <person name="Goarant C."/>
            <person name="Vinetz J.M."/>
            <person name="Sutton G.G."/>
            <person name="Nierman W.C."/>
            <person name="Fouts D.E."/>
        </authorList>
    </citation>
    <scope>NUCLEOTIDE SEQUENCE [LARGE SCALE GENOMIC DNA]</scope>
    <source>
        <strain evidence="1 2">200701203</strain>
    </source>
</reference>
<sequence length="63" mass="7318">MIFTLSVPIFEGCNQIPSSSKNVVKGDLTRMLKGGDFICKGDTNREIEKFRYHWKKIREDILI</sequence>
<name>M3HMD3_LEPBO</name>
<organism evidence="1 2">
    <name type="scientific">Leptospira borgpetersenii str. 200701203</name>
    <dbReference type="NCBI Taxonomy" id="1193007"/>
    <lineage>
        <taxon>Bacteria</taxon>
        <taxon>Pseudomonadati</taxon>
        <taxon>Spirochaetota</taxon>
        <taxon>Spirochaetia</taxon>
        <taxon>Leptospirales</taxon>
        <taxon>Leptospiraceae</taxon>
        <taxon>Leptospira</taxon>
    </lineage>
</organism>
<evidence type="ECO:0000313" key="1">
    <source>
        <dbReference type="EMBL" id="EMF99240.1"/>
    </source>
</evidence>
<comment type="caution">
    <text evidence="1">The sequence shown here is derived from an EMBL/GenBank/DDBJ whole genome shotgun (WGS) entry which is preliminary data.</text>
</comment>
<dbReference type="EMBL" id="AKWO02000073">
    <property type="protein sequence ID" value="EMF99240.1"/>
    <property type="molecule type" value="Genomic_DNA"/>
</dbReference>
<accession>M3HMD3</accession>
<protein>
    <submittedName>
        <fullName evidence="1">Uncharacterized protein</fullName>
    </submittedName>
</protein>
<dbReference type="Proteomes" id="UP000011783">
    <property type="component" value="Unassembled WGS sequence"/>
</dbReference>
<evidence type="ECO:0000313" key="2">
    <source>
        <dbReference type="Proteomes" id="UP000011783"/>
    </source>
</evidence>
<dbReference type="AlphaFoldDB" id="M3HMD3"/>
<proteinExistence type="predicted"/>